<dbReference type="InterPro" id="IPR032675">
    <property type="entry name" value="LRR_dom_sf"/>
</dbReference>
<sequence length="1384" mass="153166">MDEELLELQRQFEFAQQAKSSIRLSERNVVELVQKLQQLEIIDFELLHTSSGKEYITQEQLRSEIASEINNRGRVSLIDLADSIGVDLYHVEKQSQYVVSNDSSLMLINGEIVSSSYWDTVSEEINERLQECSQISLAEIAAQLQVGSELIVSVLETRIGTLIKGRLEGGQLYTPAYVARVNAMVRGAARGIAVPMNMSAWWSSLQALLQDMDGFSGVAVESSFFQSLFNSLVKGGEILGSLRAGVHWTPSVFATAQKECVDSLFSQNSFISYETLRKLGIPQPIQFLQSRYPEGKALDTVFVHNSLIEMLDASVDDAVECGSWEILVGSELKQEKSLRVLTFPSCSDYANFCSLFPTPCRIVSLTILPTSFTSQDASKVLSFCPTVQRALKNLFDSIQKEMENISLAEHTAVGPSDGSHLIKDARQGNDDSSNLTDQDEYGNQNGIGKSASEKGSKKKKGKATGNVKAGSAESGMELHESTKKKQKKGKANPGAQVSDPKSGSKKDTERLDQPSFLSEKSLIKKIMSMIPDLEEQGLDDPDPILAPLAHYLRPMLLNSWMERRKATFTENAQQMKQLHDDLQPMLDEAFLNIQLYEKALDLFEDDPPNAVLLHKHLLRTAATPIVDTLLVHLDKYEKLKSGLQLEGSQIPEPVVMSSADRIALAKGLPGSLSAKALELVETLEGKLVEAFLSAARELTEESGLVFKKLDKKLERTLLHSYKKDLTSQVSAESDPVALLTKVVSLLYVQIHGKALQAPGRAISVAVARLKDKLDDLAFKTLQDYQKAAVTLLSLMANIRHWRWLSLVHSYIEWYIFTLQEEDCTSDRILSQRELLEGQPDSWIGIDCGSNKSTATFDLIWDTDEAYIKSGTNHLVPNSTLISLVTFQTLRVFTDQNKNCYTLPKTSSYGYFIRATFLYANYDGQSRPPTFDLEIDGNKWTTVVTTPTDYTFYEILYWSQKRNISVCLATTNKDEFPFISSLEAWPIYYTMYTGLSRDMAWLTTYRYDYGSSNGVFGYAGGDEFNRIWEPIAVAGAVNTSGGSVSPCDENAPETAVQDAIESQDNATSLFLSFGPMKTATPIFIEAYFTQMGAGFSDTRSFEMYVSGNDMGTITTTDYYCSTKSLFLQMASSNITIELHPTPESTLPPIISAIEIYTATDPLITNGTNQSDLNGLMSFTNAYSRLKGWSGEPCLPTDTVWQWLGCSATVPPRVTSLYLSGYQLNGGLTNFQQMQALVDIDLSNNSLSGKIPDFLGQLPNLRKLNLSHNDFSGEVPTTIRHNKRLAYDVSGNPNLDLKDGGSSKTALIIGLAVGIPLLVIAVLLIVFWYENGGDHAHAQLPSDDDDDCVAVPGDTSNDESMVPDLDLDELHEIIQQKKEEAGAQGR</sequence>
<keyword evidence="8" id="KW-0833">Ubl conjugation pathway</keyword>
<dbReference type="InterPro" id="IPR056580">
    <property type="entry name" value="Ufl1_dom"/>
</dbReference>
<evidence type="ECO:0000256" key="5">
    <source>
        <dbReference type="ARBA" id="ARBA00022692"/>
    </source>
</evidence>
<dbReference type="InterPro" id="IPR056761">
    <property type="entry name" value="Ufl1-like_C"/>
</dbReference>
<keyword evidence="7" id="KW-0677">Repeat</keyword>
<comment type="similarity">
    <text evidence="2">Belongs to the UFL1 family.</text>
</comment>
<dbReference type="Pfam" id="PF23659">
    <property type="entry name" value="UFL1"/>
    <property type="match status" value="1"/>
</dbReference>
<feature type="compositionally biased region" description="Polar residues" evidence="11">
    <location>
        <begin position="430"/>
        <end position="444"/>
    </location>
</feature>
<evidence type="ECO:0000256" key="1">
    <source>
        <dbReference type="ARBA" id="ARBA00004167"/>
    </source>
</evidence>
<reference evidence="17" key="1">
    <citation type="submission" date="2018-01" db="EMBL/GenBank/DDBJ databases">
        <authorList>
            <person name="Mao J.F."/>
        </authorList>
    </citation>
    <scope>NUCLEOTIDE SEQUENCE</scope>
    <source>
        <strain evidence="17">Huo1</strain>
        <tissue evidence="17">Leaf</tissue>
    </source>
</reference>
<evidence type="ECO:0000313" key="18">
    <source>
        <dbReference type="Proteomes" id="UP000298416"/>
    </source>
</evidence>
<dbReference type="SUPFAM" id="SSF52058">
    <property type="entry name" value="L domain-like"/>
    <property type="match status" value="1"/>
</dbReference>
<keyword evidence="4" id="KW-0808">Transferase</keyword>
<feature type="region of interest" description="Disordered" evidence="11">
    <location>
        <begin position="410"/>
        <end position="516"/>
    </location>
</feature>
<evidence type="ECO:0000256" key="8">
    <source>
        <dbReference type="ARBA" id="ARBA00022786"/>
    </source>
</evidence>
<keyword evidence="10 12" id="KW-0472">Membrane</keyword>
<proteinExistence type="inferred from homology"/>
<evidence type="ECO:0000256" key="7">
    <source>
        <dbReference type="ARBA" id="ARBA00022737"/>
    </source>
</evidence>
<dbReference type="Pfam" id="PF12819">
    <property type="entry name" value="Malectin_like"/>
    <property type="match status" value="1"/>
</dbReference>
<organism evidence="17">
    <name type="scientific">Salvia splendens</name>
    <name type="common">Scarlet sage</name>
    <dbReference type="NCBI Taxonomy" id="180675"/>
    <lineage>
        <taxon>Eukaryota</taxon>
        <taxon>Viridiplantae</taxon>
        <taxon>Streptophyta</taxon>
        <taxon>Embryophyta</taxon>
        <taxon>Tracheophyta</taxon>
        <taxon>Spermatophyta</taxon>
        <taxon>Magnoliopsida</taxon>
        <taxon>eudicotyledons</taxon>
        <taxon>Gunneridae</taxon>
        <taxon>Pentapetalae</taxon>
        <taxon>asterids</taxon>
        <taxon>lamiids</taxon>
        <taxon>Lamiales</taxon>
        <taxon>Lamiaceae</taxon>
        <taxon>Nepetoideae</taxon>
        <taxon>Mentheae</taxon>
        <taxon>Salviinae</taxon>
        <taxon>Salvia</taxon>
        <taxon>Salvia subgen. Calosphace</taxon>
        <taxon>core Calosphace</taxon>
    </lineage>
</organism>
<reference evidence="17" key="2">
    <citation type="submission" date="2020-08" db="EMBL/GenBank/DDBJ databases">
        <title>Plant Genome Project.</title>
        <authorList>
            <person name="Zhang R.-G."/>
        </authorList>
    </citation>
    <scope>NUCLEOTIDE SEQUENCE</scope>
    <source>
        <strain evidence="17">Huo1</strain>
        <tissue evidence="17">Leaf</tissue>
    </source>
</reference>
<dbReference type="PANTHER" id="PTHR31057:SF0">
    <property type="entry name" value="E3 UFM1-PROTEIN LIGASE 1"/>
    <property type="match status" value="1"/>
</dbReference>
<dbReference type="Pfam" id="PF13855">
    <property type="entry name" value="LRR_8"/>
    <property type="match status" value="1"/>
</dbReference>
<keyword evidence="5 12" id="KW-0812">Transmembrane</keyword>
<comment type="caution">
    <text evidence="17">The sequence shown here is derived from an EMBL/GenBank/DDBJ whole genome shotgun (WGS) entry which is preliminary data.</text>
</comment>
<dbReference type="InterPro" id="IPR001611">
    <property type="entry name" value="Leu-rich_rpt"/>
</dbReference>
<evidence type="ECO:0000259" key="16">
    <source>
        <dbReference type="Pfam" id="PF25041"/>
    </source>
</evidence>
<evidence type="ECO:0000256" key="12">
    <source>
        <dbReference type="SAM" id="Phobius"/>
    </source>
</evidence>
<evidence type="ECO:0000256" key="2">
    <source>
        <dbReference type="ARBA" id="ARBA00010789"/>
    </source>
</evidence>
<evidence type="ECO:0000259" key="15">
    <source>
        <dbReference type="Pfam" id="PF23659"/>
    </source>
</evidence>
<dbReference type="GO" id="GO:0034976">
    <property type="term" value="P:response to endoplasmic reticulum stress"/>
    <property type="evidence" value="ECO:0007669"/>
    <property type="project" value="TreeGrafter"/>
</dbReference>
<protein>
    <submittedName>
        <fullName evidence="17">Uncharacterized protein</fullName>
    </submittedName>
</protein>
<dbReference type="GO" id="GO:0005789">
    <property type="term" value="C:endoplasmic reticulum membrane"/>
    <property type="evidence" value="ECO:0007669"/>
    <property type="project" value="TreeGrafter"/>
</dbReference>
<dbReference type="Pfam" id="PF09743">
    <property type="entry name" value="E3_UFM1_ligase"/>
    <property type="match status" value="1"/>
</dbReference>
<keyword evidence="3" id="KW-0433">Leucine-rich repeat</keyword>
<feature type="compositionally biased region" description="Basic and acidic residues" evidence="11">
    <location>
        <begin position="420"/>
        <end position="429"/>
    </location>
</feature>
<dbReference type="GO" id="GO:1990592">
    <property type="term" value="P:protein K69-linked ufmylation"/>
    <property type="evidence" value="ECO:0007669"/>
    <property type="project" value="TreeGrafter"/>
</dbReference>
<name>A0A8X8ZVC4_SALSN</name>
<feature type="domain" description="E3 UFM1-protein ligase 1-like N-terminal" evidence="13">
    <location>
        <begin position="4"/>
        <end position="288"/>
    </location>
</feature>
<comment type="subcellular location">
    <subcellularLocation>
        <location evidence="1">Membrane</location>
        <topology evidence="1">Single-pass membrane protein</topology>
    </subcellularLocation>
</comment>
<dbReference type="FunFam" id="3.80.10.10:FF:000129">
    <property type="entry name" value="Leucine-rich repeat receptor-like kinase"/>
    <property type="match status" value="1"/>
</dbReference>
<dbReference type="Gene3D" id="3.80.10.10">
    <property type="entry name" value="Ribonuclease Inhibitor"/>
    <property type="match status" value="1"/>
</dbReference>
<evidence type="ECO:0000259" key="13">
    <source>
        <dbReference type="Pfam" id="PF09743"/>
    </source>
</evidence>
<dbReference type="GO" id="GO:0061666">
    <property type="term" value="F:UFM1 ligase activity"/>
    <property type="evidence" value="ECO:0007669"/>
    <property type="project" value="InterPro"/>
</dbReference>
<feature type="region of interest" description="Disordered" evidence="11">
    <location>
        <begin position="1336"/>
        <end position="1360"/>
    </location>
</feature>
<accession>A0A8X8ZVC4</accession>
<dbReference type="Proteomes" id="UP000298416">
    <property type="component" value="Unassembled WGS sequence"/>
</dbReference>
<evidence type="ECO:0000256" key="9">
    <source>
        <dbReference type="ARBA" id="ARBA00022989"/>
    </source>
</evidence>
<dbReference type="PANTHER" id="PTHR31057">
    <property type="entry name" value="E3 UFM1-PROTEIN LIGASE 1"/>
    <property type="match status" value="1"/>
</dbReference>
<feature type="domain" description="E3 UFM1-protein ligase-like C-terminal" evidence="16">
    <location>
        <begin position="714"/>
        <end position="796"/>
    </location>
</feature>
<keyword evidence="18" id="KW-1185">Reference proteome</keyword>
<dbReference type="EMBL" id="PNBA02000007">
    <property type="protein sequence ID" value="KAG6417956.1"/>
    <property type="molecule type" value="Genomic_DNA"/>
</dbReference>
<feature type="transmembrane region" description="Helical" evidence="12">
    <location>
        <begin position="1304"/>
        <end position="1327"/>
    </location>
</feature>
<keyword evidence="9 12" id="KW-1133">Transmembrane helix</keyword>
<dbReference type="Pfam" id="PF25041">
    <property type="entry name" value="UFL1_C"/>
    <property type="match status" value="1"/>
</dbReference>
<evidence type="ECO:0000256" key="10">
    <source>
        <dbReference type="ARBA" id="ARBA00023136"/>
    </source>
</evidence>
<dbReference type="InterPro" id="IPR024788">
    <property type="entry name" value="Malectin-like_Carb-bd_dom"/>
</dbReference>
<feature type="compositionally biased region" description="Basic and acidic residues" evidence="11">
    <location>
        <begin position="502"/>
        <end position="512"/>
    </location>
</feature>
<evidence type="ECO:0000256" key="11">
    <source>
        <dbReference type="SAM" id="MobiDB-lite"/>
    </source>
</evidence>
<dbReference type="GO" id="GO:0032434">
    <property type="term" value="P:regulation of proteasomal ubiquitin-dependent protein catabolic process"/>
    <property type="evidence" value="ECO:0007669"/>
    <property type="project" value="TreeGrafter"/>
</dbReference>
<evidence type="ECO:0000256" key="6">
    <source>
        <dbReference type="ARBA" id="ARBA00022729"/>
    </source>
</evidence>
<feature type="domain" description="Malectin-like" evidence="14">
    <location>
        <begin position="845"/>
        <end position="1156"/>
    </location>
</feature>
<keyword evidence="6" id="KW-0732">Signal</keyword>
<evidence type="ECO:0000259" key="14">
    <source>
        <dbReference type="Pfam" id="PF12819"/>
    </source>
</evidence>
<dbReference type="InterPro" id="IPR018611">
    <property type="entry name" value="Ufl1"/>
</dbReference>
<evidence type="ECO:0000256" key="4">
    <source>
        <dbReference type="ARBA" id="ARBA00022679"/>
    </source>
</evidence>
<gene>
    <name evidence="17" type="ORF">SASPL_120153</name>
</gene>
<evidence type="ECO:0000313" key="17">
    <source>
        <dbReference type="EMBL" id="KAG6417956.1"/>
    </source>
</evidence>
<feature type="domain" description="E3 UFM1-protein ligase 1-like" evidence="15">
    <location>
        <begin position="579"/>
        <end position="709"/>
    </location>
</feature>
<evidence type="ECO:0000256" key="3">
    <source>
        <dbReference type="ARBA" id="ARBA00022614"/>
    </source>
</evidence>
<dbReference type="InterPro" id="IPR056579">
    <property type="entry name" value="Ufl1_N"/>
</dbReference>